<dbReference type="Pfam" id="PF00535">
    <property type="entry name" value="Glycos_transf_2"/>
    <property type="match status" value="1"/>
</dbReference>
<protein>
    <submittedName>
        <fullName evidence="4">Glycosyl transferase</fullName>
    </submittedName>
</protein>
<gene>
    <name evidence="4" type="ORF">BKE38_23425</name>
</gene>
<keyword evidence="2" id="KW-0472">Membrane</keyword>
<feature type="compositionally biased region" description="Basic and acidic residues" evidence="1">
    <location>
        <begin position="322"/>
        <end position="332"/>
    </location>
</feature>
<dbReference type="SUPFAM" id="SSF53448">
    <property type="entry name" value="Nucleotide-diphospho-sugar transferases"/>
    <property type="match status" value="1"/>
</dbReference>
<dbReference type="InterPro" id="IPR001173">
    <property type="entry name" value="Glyco_trans_2-like"/>
</dbReference>
<keyword evidence="2" id="KW-1133">Transmembrane helix</keyword>
<proteinExistence type="predicted"/>
<sequence>MPTAPRIAVLLPCHNEAVAIAGVVAAFRAALPGAEIHVYDNNSTDGTVAAARAAGARLGEEALQGKGNVLRRMFSDIEADFFLMADGDGTYDAADAPSMLALALAKRLDMVTAVRVGQGDAAYRPGHAWGNRLLTGLVGAIFGRRQADMLSGYRMLSRRFVKSFPALSGGFEIETELTVHALELRMPIGEIRSAYGARPAGSASKLRTFHDGARILATILALLQRERPLPFFGALAGLFLLAAIGFFAPVFTTYLASGLVPRLPTFLASVCCLQLSFLAMAVGLILDTVTRGRQEARRIAYLAIAGPGCREPATLSPAPGAKLDETPAVHPG</sequence>
<dbReference type="PANTHER" id="PTHR48090:SF7">
    <property type="entry name" value="RFBJ PROTEIN"/>
    <property type="match status" value="1"/>
</dbReference>
<reference evidence="4 5" key="1">
    <citation type="submission" date="2016-10" db="EMBL/GenBank/DDBJ databases">
        <title>Draft Genome sequence of Roseomonas sp. strain M3.</title>
        <authorList>
            <person name="Subhash Y."/>
            <person name="Lee S."/>
        </authorList>
    </citation>
    <scope>NUCLEOTIDE SEQUENCE [LARGE SCALE GENOMIC DNA]</scope>
    <source>
        <strain evidence="4 5">M3</strain>
    </source>
</reference>
<name>A0A1V2GWN9_9PROT</name>
<evidence type="ECO:0000313" key="4">
    <source>
        <dbReference type="EMBL" id="ONG47375.1"/>
    </source>
</evidence>
<dbReference type="InterPro" id="IPR029044">
    <property type="entry name" value="Nucleotide-diphossugar_trans"/>
</dbReference>
<dbReference type="AlphaFoldDB" id="A0A1V2GWN9"/>
<comment type="caution">
    <text evidence="4">The sequence shown here is derived from an EMBL/GenBank/DDBJ whole genome shotgun (WGS) entry which is preliminary data.</text>
</comment>
<feature type="domain" description="Glycosyltransferase 2-like" evidence="3">
    <location>
        <begin position="9"/>
        <end position="160"/>
    </location>
</feature>
<keyword evidence="5" id="KW-1185">Reference proteome</keyword>
<organism evidence="4 5">
    <name type="scientific">Teichococcus deserti</name>
    <dbReference type="NCBI Taxonomy" id="1817963"/>
    <lineage>
        <taxon>Bacteria</taxon>
        <taxon>Pseudomonadati</taxon>
        <taxon>Pseudomonadota</taxon>
        <taxon>Alphaproteobacteria</taxon>
        <taxon>Acetobacterales</taxon>
        <taxon>Roseomonadaceae</taxon>
        <taxon>Roseomonas</taxon>
    </lineage>
</organism>
<keyword evidence="2" id="KW-0812">Transmembrane</keyword>
<evidence type="ECO:0000256" key="2">
    <source>
        <dbReference type="SAM" id="Phobius"/>
    </source>
</evidence>
<dbReference type="PANTHER" id="PTHR48090">
    <property type="entry name" value="UNDECAPRENYL-PHOSPHATE 4-DEOXY-4-FORMAMIDO-L-ARABINOSE TRANSFERASE-RELATED"/>
    <property type="match status" value="1"/>
</dbReference>
<dbReference type="RefSeq" id="WP_076959704.1">
    <property type="nucleotide sequence ID" value="NZ_MLCO01000279.1"/>
</dbReference>
<dbReference type="Proteomes" id="UP000188879">
    <property type="component" value="Unassembled WGS sequence"/>
</dbReference>
<keyword evidence="4" id="KW-0808">Transferase</keyword>
<feature type="transmembrane region" description="Helical" evidence="2">
    <location>
        <begin position="231"/>
        <end position="254"/>
    </location>
</feature>
<evidence type="ECO:0000256" key="1">
    <source>
        <dbReference type="SAM" id="MobiDB-lite"/>
    </source>
</evidence>
<dbReference type="OrthoDB" id="3177103at2"/>
<evidence type="ECO:0000313" key="5">
    <source>
        <dbReference type="Proteomes" id="UP000188879"/>
    </source>
</evidence>
<dbReference type="InterPro" id="IPR050256">
    <property type="entry name" value="Glycosyltransferase_2"/>
</dbReference>
<accession>A0A1V2GWN9</accession>
<dbReference type="CDD" id="cd04179">
    <property type="entry name" value="DPM_DPG-synthase_like"/>
    <property type="match status" value="1"/>
</dbReference>
<feature type="transmembrane region" description="Helical" evidence="2">
    <location>
        <begin position="266"/>
        <end position="289"/>
    </location>
</feature>
<evidence type="ECO:0000259" key="3">
    <source>
        <dbReference type="Pfam" id="PF00535"/>
    </source>
</evidence>
<dbReference type="GO" id="GO:0016740">
    <property type="term" value="F:transferase activity"/>
    <property type="evidence" value="ECO:0007669"/>
    <property type="project" value="UniProtKB-KW"/>
</dbReference>
<dbReference type="Gene3D" id="3.90.550.10">
    <property type="entry name" value="Spore Coat Polysaccharide Biosynthesis Protein SpsA, Chain A"/>
    <property type="match status" value="1"/>
</dbReference>
<dbReference type="EMBL" id="MLCO01000279">
    <property type="protein sequence ID" value="ONG47375.1"/>
    <property type="molecule type" value="Genomic_DNA"/>
</dbReference>
<feature type="region of interest" description="Disordered" evidence="1">
    <location>
        <begin position="313"/>
        <end position="332"/>
    </location>
</feature>